<dbReference type="HOGENOM" id="CLU_2735796_0_0_11"/>
<gene>
    <name evidence="2" type="ORF">J113_19885</name>
</gene>
<feature type="compositionally biased region" description="Basic and acidic residues" evidence="1">
    <location>
        <begin position="52"/>
        <end position="61"/>
    </location>
</feature>
<feature type="region of interest" description="Disordered" evidence="1">
    <location>
        <begin position="39"/>
        <end position="71"/>
    </location>
</feature>
<dbReference type="KEGG" id="mtuc:J113_19885"/>
<sequence>MRAASGPQLPANRIGIDAMVCDPGGDHARFDRVVVEYPPHGGGVTHHGHLPLADKPRDGRSRHLRTPFGGN</sequence>
<name>R4MHA9_MYCTX</name>
<accession>R4MHA9</accession>
<dbReference type="AlphaFoldDB" id="R4MHA9"/>
<proteinExistence type="predicted"/>
<dbReference type="EMBL" id="CP005386">
    <property type="protein sequence ID" value="AGL28308.1"/>
    <property type="molecule type" value="Genomic_DNA"/>
</dbReference>
<reference evidence="2 3" key="1">
    <citation type="journal article" date="2013" name="Genome Announc.">
        <title>Whole-Genome Sequences of Four Clinical Isolates of Mycobacterium tuberculosis from Tamil Nadu, South India.</title>
        <authorList>
            <person name="Narayanan S."/>
            <person name="Deshpande U."/>
        </authorList>
    </citation>
    <scope>NUCLEOTIDE SEQUENCE [LARGE SCALE GENOMIC DNA]</scope>
    <source>
        <strain evidence="2 3">CAS/NITR204</strain>
    </source>
</reference>
<evidence type="ECO:0000313" key="3">
    <source>
        <dbReference type="Proteomes" id="UP000013548"/>
    </source>
</evidence>
<dbReference type="BioCyc" id="MTUB1310114:G13A2-2887-MONOMER"/>
<organism evidence="2 3">
    <name type="scientific">Mycobacterium tuberculosis CAS/NITR204</name>
    <dbReference type="NCBI Taxonomy" id="1310114"/>
    <lineage>
        <taxon>Bacteria</taxon>
        <taxon>Bacillati</taxon>
        <taxon>Actinomycetota</taxon>
        <taxon>Actinomycetes</taxon>
        <taxon>Mycobacteriales</taxon>
        <taxon>Mycobacteriaceae</taxon>
        <taxon>Mycobacterium</taxon>
        <taxon>Mycobacterium tuberculosis complex</taxon>
    </lineage>
</organism>
<evidence type="ECO:0000256" key="1">
    <source>
        <dbReference type="SAM" id="MobiDB-lite"/>
    </source>
</evidence>
<evidence type="ECO:0000313" key="2">
    <source>
        <dbReference type="EMBL" id="AGL28308.1"/>
    </source>
</evidence>
<dbReference type="Proteomes" id="UP000013548">
    <property type="component" value="Chromosome"/>
</dbReference>
<protein>
    <submittedName>
        <fullName evidence="2">Uncharacterized protein</fullName>
    </submittedName>
</protein>